<evidence type="ECO:0000313" key="1">
    <source>
        <dbReference type="EMBL" id="GAA1701549.1"/>
    </source>
</evidence>
<keyword evidence="2" id="KW-1185">Reference proteome</keyword>
<reference evidence="1 2" key="1">
    <citation type="journal article" date="2019" name="Int. J. Syst. Evol. Microbiol.">
        <title>The Global Catalogue of Microorganisms (GCM) 10K type strain sequencing project: providing services to taxonomists for standard genome sequencing and annotation.</title>
        <authorList>
            <consortium name="The Broad Institute Genomics Platform"/>
            <consortium name="The Broad Institute Genome Sequencing Center for Infectious Disease"/>
            <person name="Wu L."/>
            <person name="Ma J."/>
        </authorList>
    </citation>
    <scope>NUCLEOTIDE SEQUENCE [LARGE SCALE GENOMIC DNA]</scope>
    <source>
        <strain evidence="1 2">JCM 14718</strain>
    </source>
</reference>
<sequence length="93" mass="9754">MKGRQGVKVEDAVLHDLQRLSEDEQNSALAQAALTLARGLDAGYDKGSETAAVARELRNYMADLLANATTAKGDGVDDIAVRRAARLAKAAGS</sequence>
<dbReference type="EMBL" id="BAAANY010000023">
    <property type="protein sequence ID" value="GAA1701549.1"/>
    <property type="molecule type" value="Genomic_DNA"/>
</dbReference>
<gene>
    <name evidence="1" type="ORF">GCM10009765_58890</name>
</gene>
<accession>A0ABN2IAX7</accession>
<comment type="caution">
    <text evidence="1">The sequence shown here is derived from an EMBL/GenBank/DDBJ whole genome shotgun (WGS) entry which is preliminary data.</text>
</comment>
<dbReference type="Proteomes" id="UP001500618">
    <property type="component" value="Unassembled WGS sequence"/>
</dbReference>
<proteinExistence type="predicted"/>
<name>A0ABN2IAX7_9ACTN</name>
<evidence type="ECO:0000313" key="2">
    <source>
        <dbReference type="Proteomes" id="UP001500618"/>
    </source>
</evidence>
<protein>
    <submittedName>
        <fullName evidence="1">Uncharacterized protein</fullName>
    </submittedName>
</protein>
<organism evidence="1 2">
    <name type="scientific">Fodinicola feengrottensis</name>
    <dbReference type="NCBI Taxonomy" id="435914"/>
    <lineage>
        <taxon>Bacteria</taxon>
        <taxon>Bacillati</taxon>
        <taxon>Actinomycetota</taxon>
        <taxon>Actinomycetes</taxon>
        <taxon>Mycobacteriales</taxon>
        <taxon>Fodinicola</taxon>
    </lineage>
</organism>